<dbReference type="CDD" id="cd00093">
    <property type="entry name" value="HTH_XRE"/>
    <property type="match status" value="1"/>
</dbReference>
<gene>
    <name evidence="2" type="ORF">G9470_03915</name>
</gene>
<feature type="domain" description="HTH cro/C1-type" evidence="1">
    <location>
        <begin position="8"/>
        <end position="59"/>
    </location>
</feature>
<reference evidence="2 3" key="1">
    <citation type="submission" date="2020-03" db="EMBL/GenBank/DDBJ databases">
        <title>Genome Sequence of industrial isolate, B5A.</title>
        <authorList>
            <person name="Sharma S."/>
            <person name="Patil P.B."/>
            <person name="Korpole S."/>
        </authorList>
    </citation>
    <scope>NUCLEOTIDE SEQUENCE [LARGE SCALE GENOMIC DNA]</scope>
    <source>
        <strain evidence="2 3">PI-S10-B5A</strain>
    </source>
</reference>
<sequence>MYEIFELLLKKYGITIYQFCKETGISQSTIYTWKKKRSQVGSEIGKKICDYFKISMDYLITGKEADITDAPDIKSISQKDLAKKIDEIIGEMNDPDTSPLYFNGEKIDDKSLAVLALALENAMKQVEIMREKKKK</sequence>
<proteinExistence type="predicted"/>
<dbReference type="SMART" id="SM00530">
    <property type="entry name" value="HTH_XRE"/>
    <property type="match status" value="1"/>
</dbReference>
<evidence type="ECO:0000313" key="2">
    <source>
        <dbReference type="EMBL" id="NNJ28948.1"/>
    </source>
</evidence>
<keyword evidence="3" id="KW-1185">Reference proteome</keyword>
<dbReference type="RefSeq" id="WP_170820277.1">
    <property type="nucleotide sequence ID" value="NZ_JAAOXG010000005.1"/>
</dbReference>
<name>A0ABX1VKU2_9FIRM</name>
<dbReference type="SUPFAM" id="SSF47413">
    <property type="entry name" value="lambda repressor-like DNA-binding domains"/>
    <property type="match status" value="1"/>
</dbReference>
<protein>
    <submittedName>
        <fullName evidence="2">Helix-turn-helix transcriptional regulator</fullName>
    </submittedName>
</protein>
<evidence type="ECO:0000259" key="1">
    <source>
        <dbReference type="PROSITE" id="PS50943"/>
    </source>
</evidence>
<dbReference type="Proteomes" id="UP000539052">
    <property type="component" value="Unassembled WGS sequence"/>
</dbReference>
<comment type="caution">
    <text evidence="2">The sequence shown here is derived from an EMBL/GenBank/DDBJ whole genome shotgun (WGS) entry which is preliminary data.</text>
</comment>
<evidence type="ECO:0000313" key="3">
    <source>
        <dbReference type="Proteomes" id="UP000539052"/>
    </source>
</evidence>
<dbReference type="Pfam" id="PF13443">
    <property type="entry name" value="HTH_26"/>
    <property type="match status" value="1"/>
</dbReference>
<accession>A0ABX1VKU2</accession>
<organism evidence="2 3">
    <name type="scientific">Lacrimispora defluvii</name>
    <dbReference type="NCBI Taxonomy" id="2719233"/>
    <lineage>
        <taxon>Bacteria</taxon>
        <taxon>Bacillati</taxon>
        <taxon>Bacillota</taxon>
        <taxon>Clostridia</taxon>
        <taxon>Lachnospirales</taxon>
        <taxon>Lachnospiraceae</taxon>
        <taxon>Lacrimispora</taxon>
    </lineage>
</organism>
<dbReference type="Gene3D" id="1.10.260.40">
    <property type="entry name" value="lambda repressor-like DNA-binding domains"/>
    <property type="match status" value="1"/>
</dbReference>
<dbReference type="PROSITE" id="PS50943">
    <property type="entry name" value="HTH_CROC1"/>
    <property type="match status" value="1"/>
</dbReference>
<dbReference type="InterPro" id="IPR010982">
    <property type="entry name" value="Lambda_DNA-bd_dom_sf"/>
</dbReference>
<dbReference type="InterPro" id="IPR001387">
    <property type="entry name" value="Cro/C1-type_HTH"/>
</dbReference>
<dbReference type="EMBL" id="JAAOXG010000005">
    <property type="protein sequence ID" value="NNJ28948.1"/>
    <property type="molecule type" value="Genomic_DNA"/>
</dbReference>